<proteinExistence type="inferred from homology"/>
<evidence type="ECO:0000313" key="7">
    <source>
        <dbReference type="EMBL" id="EMD16378.1"/>
    </source>
</evidence>
<dbReference type="GO" id="GO:0016987">
    <property type="term" value="F:sigma factor activity"/>
    <property type="evidence" value="ECO:0007669"/>
    <property type="project" value="UniProtKB-KW"/>
</dbReference>
<dbReference type="PANTHER" id="PTHR43133:SF51">
    <property type="entry name" value="RNA POLYMERASE SIGMA FACTOR"/>
    <property type="match status" value="1"/>
</dbReference>
<keyword evidence="4" id="KW-0804">Transcription</keyword>
<gene>
    <name evidence="7" type="ORF">HMPREF9943_01304</name>
</gene>
<feature type="domain" description="RNA polymerase sigma factor 70 region 4 type 2" evidence="6">
    <location>
        <begin position="98"/>
        <end position="149"/>
    </location>
</feature>
<dbReference type="BioCyc" id="ECAT999415-HMP:GTTI-1338-MONOMER"/>
<dbReference type="eggNOG" id="COG1595">
    <property type="taxonomic scope" value="Bacteria"/>
</dbReference>
<dbReference type="InterPro" id="IPR007627">
    <property type="entry name" value="RNA_pol_sigma70_r2"/>
</dbReference>
<dbReference type="Gene3D" id="1.10.10.10">
    <property type="entry name" value="Winged helix-like DNA-binding domain superfamily/Winged helix DNA-binding domain"/>
    <property type="match status" value="1"/>
</dbReference>
<dbReference type="InterPro" id="IPR013324">
    <property type="entry name" value="RNA_pol_sigma_r3/r4-like"/>
</dbReference>
<dbReference type="AlphaFoldDB" id="M2NDT0"/>
<dbReference type="SUPFAM" id="SSF88659">
    <property type="entry name" value="Sigma3 and sigma4 domains of RNA polymerase sigma factors"/>
    <property type="match status" value="1"/>
</dbReference>
<dbReference type="Proteomes" id="UP000011758">
    <property type="component" value="Unassembled WGS sequence"/>
</dbReference>
<organism evidence="7 8">
    <name type="scientific">Eggerthia catenaformis OT 569 = DSM 20559</name>
    <dbReference type="NCBI Taxonomy" id="999415"/>
    <lineage>
        <taxon>Bacteria</taxon>
        <taxon>Bacillati</taxon>
        <taxon>Bacillota</taxon>
        <taxon>Erysipelotrichia</taxon>
        <taxon>Erysipelotrichales</taxon>
        <taxon>Coprobacillaceae</taxon>
        <taxon>Eggerthia</taxon>
    </lineage>
</organism>
<dbReference type="Pfam" id="PF04542">
    <property type="entry name" value="Sigma70_r2"/>
    <property type="match status" value="1"/>
</dbReference>
<protein>
    <submittedName>
        <fullName evidence="7">Sigma-70 family RNA polymerase sigma factor</fullName>
    </submittedName>
</protein>
<accession>M2NDT0</accession>
<keyword evidence="2" id="KW-0805">Transcription regulation</keyword>
<evidence type="ECO:0000313" key="8">
    <source>
        <dbReference type="Proteomes" id="UP000011758"/>
    </source>
</evidence>
<name>M2NDT0_9FIRM</name>
<dbReference type="CDD" id="cd06171">
    <property type="entry name" value="Sigma70_r4"/>
    <property type="match status" value="1"/>
</dbReference>
<dbReference type="InterPro" id="IPR039425">
    <property type="entry name" value="RNA_pol_sigma-70-like"/>
</dbReference>
<dbReference type="STRING" id="999415.HMPREF9943_01304"/>
<dbReference type="InterPro" id="IPR036388">
    <property type="entry name" value="WH-like_DNA-bd_sf"/>
</dbReference>
<dbReference type="GO" id="GO:0003677">
    <property type="term" value="F:DNA binding"/>
    <property type="evidence" value="ECO:0007669"/>
    <property type="project" value="InterPro"/>
</dbReference>
<sequence>MLKERWFCKQLDHIKDTMFVLAMSILKNESDVQDAIQNTLMIAYEHLDDLRFKDKFKPWILRILKNECYKIVKKREYSLDEETITEESKGLSNEMKMTIWDYVNSLDEIYRSVIILYYYEGLSIKDIASTLGISSDNVKKRMSRARMFLKKYMEKGDCYER</sequence>
<comment type="similarity">
    <text evidence="1">Belongs to the sigma-70 factor family. ECF subfamily.</text>
</comment>
<dbReference type="NCBIfam" id="TIGR02937">
    <property type="entry name" value="sigma70-ECF"/>
    <property type="match status" value="1"/>
</dbReference>
<keyword evidence="8" id="KW-1185">Reference proteome</keyword>
<dbReference type="InterPro" id="IPR014284">
    <property type="entry name" value="RNA_pol_sigma-70_dom"/>
</dbReference>
<evidence type="ECO:0000256" key="3">
    <source>
        <dbReference type="ARBA" id="ARBA00023082"/>
    </source>
</evidence>
<dbReference type="OrthoDB" id="9795666at2"/>
<dbReference type="GO" id="GO:0006352">
    <property type="term" value="P:DNA-templated transcription initiation"/>
    <property type="evidence" value="ECO:0007669"/>
    <property type="project" value="InterPro"/>
</dbReference>
<dbReference type="InterPro" id="IPR013249">
    <property type="entry name" value="RNA_pol_sigma70_r4_t2"/>
</dbReference>
<dbReference type="EMBL" id="AGEJ01000021">
    <property type="protein sequence ID" value="EMD16378.1"/>
    <property type="molecule type" value="Genomic_DNA"/>
</dbReference>
<evidence type="ECO:0000256" key="4">
    <source>
        <dbReference type="ARBA" id="ARBA00023163"/>
    </source>
</evidence>
<dbReference type="PANTHER" id="PTHR43133">
    <property type="entry name" value="RNA POLYMERASE ECF-TYPE SIGMA FACTO"/>
    <property type="match status" value="1"/>
</dbReference>
<dbReference type="Pfam" id="PF08281">
    <property type="entry name" value="Sigma70_r4_2"/>
    <property type="match status" value="1"/>
</dbReference>
<reference evidence="7 8" key="1">
    <citation type="submission" date="2013-02" db="EMBL/GenBank/DDBJ databases">
        <title>The Genome Sequence of Lactobacillus catenaformis F0143.</title>
        <authorList>
            <consortium name="The Broad Institute Genome Sequencing Platform"/>
            <person name="Earl A."/>
            <person name="Ward D."/>
            <person name="Feldgarden M."/>
            <person name="Gevers D."/>
            <person name="Izard J."/>
            <person name="Blanton J.M."/>
            <person name="Mathney J."/>
            <person name="Dewhirst F.E."/>
            <person name="Young S.K."/>
            <person name="Zeng Q."/>
            <person name="Gargeya S."/>
            <person name="Fitzgerald M."/>
            <person name="Haas B."/>
            <person name="Abouelleil A."/>
            <person name="Alvarado L."/>
            <person name="Arachchi H.M."/>
            <person name="Berlin A."/>
            <person name="Chapman S.B."/>
            <person name="Gearin G."/>
            <person name="Goldberg J."/>
            <person name="Griggs A."/>
            <person name="Gujja S."/>
            <person name="Hansen M."/>
            <person name="Heiman D."/>
            <person name="Howarth C."/>
            <person name="Larimer J."/>
            <person name="Lui A."/>
            <person name="MacDonald P.J.P."/>
            <person name="McCowen C."/>
            <person name="Montmayeur A."/>
            <person name="Murphy C."/>
            <person name="Neiman D."/>
            <person name="Pearson M."/>
            <person name="Priest M."/>
            <person name="Roberts A."/>
            <person name="Saif S."/>
            <person name="Shea T."/>
            <person name="Sisk P."/>
            <person name="Stolte C."/>
            <person name="Sykes S."/>
            <person name="Wortman J."/>
            <person name="Nusbaum C."/>
            <person name="Birren B."/>
        </authorList>
    </citation>
    <scope>NUCLEOTIDE SEQUENCE [LARGE SCALE GENOMIC DNA]</scope>
    <source>
        <strain evidence="7 8">OT 569</strain>
    </source>
</reference>
<feature type="domain" description="RNA polymerase sigma-70 region 2" evidence="5">
    <location>
        <begin position="21"/>
        <end position="75"/>
    </location>
</feature>
<keyword evidence="3" id="KW-0731">Sigma factor</keyword>
<dbReference type="Gene3D" id="1.10.1740.10">
    <property type="match status" value="1"/>
</dbReference>
<evidence type="ECO:0000259" key="5">
    <source>
        <dbReference type="Pfam" id="PF04542"/>
    </source>
</evidence>
<comment type="caution">
    <text evidence="7">The sequence shown here is derived from an EMBL/GenBank/DDBJ whole genome shotgun (WGS) entry which is preliminary data.</text>
</comment>
<dbReference type="SUPFAM" id="SSF88946">
    <property type="entry name" value="Sigma2 domain of RNA polymerase sigma factors"/>
    <property type="match status" value="1"/>
</dbReference>
<evidence type="ECO:0000259" key="6">
    <source>
        <dbReference type="Pfam" id="PF08281"/>
    </source>
</evidence>
<evidence type="ECO:0000256" key="1">
    <source>
        <dbReference type="ARBA" id="ARBA00010641"/>
    </source>
</evidence>
<evidence type="ECO:0000256" key="2">
    <source>
        <dbReference type="ARBA" id="ARBA00023015"/>
    </source>
</evidence>
<dbReference type="InterPro" id="IPR013325">
    <property type="entry name" value="RNA_pol_sigma_r2"/>
</dbReference>
<dbReference type="RefSeq" id="WP_004803255.1">
    <property type="nucleotide sequence ID" value="NZ_KB446648.1"/>
</dbReference>